<dbReference type="Proteomes" id="UP001169719">
    <property type="component" value="Unassembled WGS sequence"/>
</dbReference>
<reference evidence="2" key="1">
    <citation type="submission" date="2024-05" db="EMBL/GenBank/DDBJ databases">
        <title>Genome Sequences of Four Agar- Degrading Marine Bacteria.</title>
        <authorList>
            <person name="Phillips E.K."/>
            <person name="Shaffer J.C."/>
            <person name="Henson M.W."/>
            <person name="Temperton B."/>
            <person name="Thrash C.J."/>
            <person name="Martin M.O."/>
        </authorList>
    </citation>
    <scope>NUCLEOTIDE SEQUENCE</scope>
    <source>
        <strain evidence="2">EKP203</strain>
    </source>
</reference>
<dbReference type="EMBL" id="JAUEOZ010000001">
    <property type="protein sequence ID" value="MDN2482377.1"/>
    <property type="molecule type" value="Genomic_DNA"/>
</dbReference>
<comment type="caution">
    <text evidence="2">The sequence shown here is derived from an EMBL/GenBank/DDBJ whole genome shotgun (WGS) entry which is preliminary data.</text>
</comment>
<gene>
    <name evidence="2" type="ORF">QWJ08_13560</name>
</gene>
<accession>A0ABT7Y2V3</accession>
<organism evidence="2 3">
    <name type="scientific">Vibrio agarivorans</name>
    <dbReference type="NCBI Taxonomy" id="153622"/>
    <lineage>
        <taxon>Bacteria</taxon>
        <taxon>Pseudomonadati</taxon>
        <taxon>Pseudomonadota</taxon>
        <taxon>Gammaproteobacteria</taxon>
        <taxon>Vibrionales</taxon>
        <taxon>Vibrionaceae</taxon>
        <taxon>Vibrio</taxon>
    </lineage>
</organism>
<keyword evidence="2" id="KW-0238">DNA-binding</keyword>
<feature type="domain" description="Putative DNA-binding" evidence="1">
    <location>
        <begin position="5"/>
        <end position="94"/>
    </location>
</feature>
<evidence type="ECO:0000259" key="1">
    <source>
        <dbReference type="Pfam" id="PF09836"/>
    </source>
</evidence>
<protein>
    <submittedName>
        <fullName evidence="2">DNA-binding domain-containing protein</fullName>
    </submittedName>
</protein>
<dbReference type="RefSeq" id="WP_289962338.1">
    <property type="nucleotide sequence ID" value="NZ_JAUEOZ010000001.1"/>
</dbReference>
<dbReference type="GO" id="GO:0003677">
    <property type="term" value="F:DNA binding"/>
    <property type="evidence" value="ECO:0007669"/>
    <property type="project" value="UniProtKB-KW"/>
</dbReference>
<sequence length="251" mass="28416">MELGQLQSQFARALHYKANGEECNIVSNHFTADDRLQIYRNNFIISLSEVLSATYPMVELLVGEECFCQLARHHILHYPLTQGDVSDYGDYFTETLEHFPTVIEAAPYLPEVAKFEWSMDTAFHRAGYPIDDNVHQVHALAELSPEQQGDVVFQLYPSVQLISSSYALFELYNAIQNNCFDCLDIHSPQQGVILALPNGHRTPMAIEPEVFKLIDCIHQQMPLGLIPPNLLTHLNVLMEKALIAGFTLDNK</sequence>
<proteinExistence type="predicted"/>
<keyword evidence="3" id="KW-1185">Reference proteome</keyword>
<name>A0ABT7Y2V3_9VIBR</name>
<evidence type="ECO:0000313" key="3">
    <source>
        <dbReference type="Proteomes" id="UP001169719"/>
    </source>
</evidence>
<dbReference type="Pfam" id="PF09836">
    <property type="entry name" value="DUF2063"/>
    <property type="match status" value="1"/>
</dbReference>
<dbReference type="InterPro" id="IPR044922">
    <property type="entry name" value="DUF2063_N_sf"/>
</dbReference>
<dbReference type="InterPro" id="IPR018640">
    <property type="entry name" value="DUF2063"/>
</dbReference>
<evidence type="ECO:0000313" key="2">
    <source>
        <dbReference type="EMBL" id="MDN2482377.1"/>
    </source>
</evidence>
<dbReference type="Gene3D" id="1.10.150.690">
    <property type="entry name" value="DUF2063"/>
    <property type="match status" value="1"/>
</dbReference>